<feature type="compositionally biased region" description="Basic and acidic residues" evidence="4">
    <location>
        <begin position="1474"/>
        <end position="1487"/>
    </location>
</feature>
<dbReference type="Pfam" id="PF04931">
    <property type="entry name" value="DNA_pol_phi"/>
    <property type="match status" value="1"/>
</dbReference>
<gene>
    <name evidence="5" type="ORF">Vafri_14611</name>
</gene>
<evidence type="ECO:0000256" key="4">
    <source>
        <dbReference type="SAM" id="MobiDB-lite"/>
    </source>
</evidence>
<dbReference type="EMBL" id="BNCO01000037">
    <property type="protein sequence ID" value="GIL59963.1"/>
    <property type="molecule type" value="Genomic_DNA"/>
</dbReference>
<feature type="compositionally biased region" description="Basic and acidic residues" evidence="4">
    <location>
        <begin position="1421"/>
        <end position="1445"/>
    </location>
</feature>
<protein>
    <recommendedName>
        <fullName evidence="7">Myb-binding protein 1A</fullName>
    </recommendedName>
</protein>
<dbReference type="InterPro" id="IPR016024">
    <property type="entry name" value="ARM-type_fold"/>
</dbReference>
<evidence type="ECO:0000256" key="1">
    <source>
        <dbReference type="ARBA" id="ARBA00004123"/>
    </source>
</evidence>
<comment type="caution">
    <text evidence="5">The sequence shown here is derived from an EMBL/GenBank/DDBJ whole genome shotgun (WGS) entry which is preliminary data.</text>
</comment>
<reference evidence="5" key="1">
    <citation type="journal article" date="2021" name="Proc. Natl. Acad. Sci. U.S.A.">
        <title>Three genomes in the algal genus Volvox reveal the fate of a haploid sex-determining region after a transition to homothallism.</title>
        <authorList>
            <person name="Yamamoto K."/>
            <person name="Hamaji T."/>
            <person name="Kawai-Toyooka H."/>
            <person name="Matsuzaki R."/>
            <person name="Takahashi F."/>
            <person name="Nishimura Y."/>
            <person name="Kawachi M."/>
            <person name="Noguchi H."/>
            <person name="Minakuchi Y."/>
            <person name="Umen J.G."/>
            <person name="Toyoda A."/>
            <person name="Nozaki H."/>
        </authorList>
    </citation>
    <scope>NUCLEOTIDE SEQUENCE</scope>
    <source>
        <strain evidence="5">NIES-3780</strain>
    </source>
</reference>
<feature type="compositionally biased region" description="Acidic residues" evidence="4">
    <location>
        <begin position="991"/>
        <end position="1014"/>
    </location>
</feature>
<organism evidence="5 6">
    <name type="scientific">Volvox africanus</name>
    <dbReference type="NCBI Taxonomy" id="51714"/>
    <lineage>
        <taxon>Eukaryota</taxon>
        <taxon>Viridiplantae</taxon>
        <taxon>Chlorophyta</taxon>
        <taxon>core chlorophytes</taxon>
        <taxon>Chlorophyceae</taxon>
        <taxon>CS clade</taxon>
        <taxon>Chlamydomonadales</taxon>
        <taxon>Volvocaceae</taxon>
        <taxon>Volvox</taxon>
    </lineage>
</organism>
<evidence type="ECO:0000256" key="2">
    <source>
        <dbReference type="ARBA" id="ARBA00006809"/>
    </source>
</evidence>
<comment type="similarity">
    <text evidence="2">Belongs to the MYBBP1A family.</text>
</comment>
<proteinExistence type="inferred from homology"/>
<dbReference type="InterPro" id="IPR007015">
    <property type="entry name" value="DNA_pol_V/MYBBP1A"/>
</dbReference>
<feature type="compositionally biased region" description="Acidic residues" evidence="4">
    <location>
        <begin position="1035"/>
        <end position="1051"/>
    </location>
</feature>
<evidence type="ECO:0000313" key="5">
    <source>
        <dbReference type="EMBL" id="GIL59963.1"/>
    </source>
</evidence>
<dbReference type="Proteomes" id="UP000747399">
    <property type="component" value="Unassembled WGS sequence"/>
</dbReference>
<comment type="subcellular location">
    <subcellularLocation>
        <location evidence="1">Nucleus</location>
    </subcellularLocation>
</comment>
<name>A0A8J4F3U9_9CHLO</name>
<evidence type="ECO:0008006" key="7">
    <source>
        <dbReference type="Google" id="ProtNLM"/>
    </source>
</evidence>
<dbReference type="GO" id="GO:0003677">
    <property type="term" value="F:DNA binding"/>
    <property type="evidence" value="ECO:0007669"/>
    <property type="project" value="InterPro"/>
</dbReference>
<keyword evidence="3" id="KW-0539">Nucleus</keyword>
<dbReference type="PANTHER" id="PTHR13213:SF2">
    <property type="entry name" value="MYB-BINDING PROTEIN 1A"/>
    <property type="match status" value="1"/>
</dbReference>
<feature type="compositionally biased region" description="Acidic residues" evidence="4">
    <location>
        <begin position="934"/>
        <end position="963"/>
    </location>
</feature>
<feature type="compositionally biased region" description="Low complexity" evidence="4">
    <location>
        <begin position="1573"/>
        <end position="1587"/>
    </location>
</feature>
<dbReference type="PANTHER" id="PTHR13213">
    <property type="entry name" value="MYB-BINDING PROTEIN 1A FAMILY MEMBER"/>
    <property type="match status" value="1"/>
</dbReference>
<feature type="region of interest" description="Disordered" evidence="4">
    <location>
        <begin position="660"/>
        <end position="721"/>
    </location>
</feature>
<evidence type="ECO:0000256" key="3">
    <source>
        <dbReference type="ARBA" id="ARBA00023242"/>
    </source>
</evidence>
<feature type="region of interest" description="Disordered" evidence="4">
    <location>
        <begin position="924"/>
        <end position="1051"/>
    </location>
</feature>
<feature type="compositionally biased region" description="Low complexity" evidence="4">
    <location>
        <begin position="1534"/>
        <end position="1545"/>
    </location>
</feature>
<feature type="compositionally biased region" description="Acidic residues" evidence="4">
    <location>
        <begin position="1488"/>
        <end position="1504"/>
    </location>
</feature>
<dbReference type="GO" id="GO:0005730">
    <property type="term" value="C:nucleolus"/>
    <property type="evidence" value="ECO:0007669"/>
    <property type="project" value="InterPro"/>
</dbReference>
<keyword evidence="6" id="KW-1185">Reference proteome</keyword>
<feature type="compositionally biased region" description="Low complexity" evidence="4">
    <location>
        <begin position="660"/>
        <end position="698"/>
    </location>
</feature>
<evidence type="ECO:0000313" key="6">
    <source>
        <dbReference type="Proteomes" id="UP000747399"/>
    </source>
</evidence>
<feature type="compositionally biased region" description="Gly residues" evidence="4">
    <location>
        <begin position="1549"/>
        <end position="1568"/>
    </location>
</feature>
<accession>A0A8J4F3U9</accession>
<sequence length="1595" mass="167548">MASKKDSDSGGKEANENSDAVTALTTNQLVLQYFWDMASYDENVRVTAARGLVKELTEEQLKYLATLKKDTAAPPEEGTPKPKLLEYHLRRCSPTMVYTLRRLARGLGSSRQGARQGYATALTGLLAANRCLSPAGVLVLLEVCIDGPLKGGDAKDTLLGRLFGYAALLRSGMPLEQAVQEAVFNNLLQFGQGKSFLRECAAAVALEAAERMDTEAIAAVAAPGQPLATMLAVKPADATPEALLLALVLWPKLPGSLLQTCHLLPANTPPPPAELFFGASAVRGGVLSPAAAAAAALTAAGLFSREHLQLLTPALLATSGSHPRMHTLWQYLLPLLLPGFRPHRKMDLLDVPAEAAAAEPSPSAGTIVANGSMDKKSAKAAAKAARAAKAAEGKGAANGLFLETFWSVVVEGGLMDSSHERRYLGFQLFSRVLPHLRPEHVPGVFSPEFTRTLAASVKRSDSYLHAGARKLLDGLSAFLERSDVADSSVKMAVAAALQRLGGLPMKQLSSSKITQKLVQGLDAEGVHRYVSSLMEAFLAGAPVVHSGAEDANGHDRAHGEEKAEDAERVIADRRGQCVEQLVAALKFPDVAQSDCEAALRFLALHAFAEVKTPPHGKASKSNPAEVHQAAKHLTSHLSSATRSRCASRLVTLIAHLSHAAQSRPRAAQQQQRQQDANAGKKASDAAAGPVEEAAAQPAAKKRKTSSNGGAEATAAAAKSEPPLATLHQHLHDTLSFIRKALKAPGVSLAVKLGDDGDNALQLLAAIETACLARLIHLEKGASHSHGKPAGHGVNTSAAIRSLATLAAHLQLQLLADPDGFEMDLPLSLRRVAAEGLGVEGLPEVEEQSDKRDEDGEEGAIGKPGSSWNDVLVDVMLAVMARPVGSVPIAPLREAAESLWRQCCAVVSADGLADIVRVVAAGGKGEGQSTAGLFESDEEEEEEEEEEEGSENEEEGGEEGEEEAAQGKKGQKQAPVPTPLRKRKKVDKGSEDSDEDSESDTEEEAEEDSEEEEEGGDKGTKGGSGKKKSSGKDSVGDDEEESEDGDEGLDDEAMFRMDDKLAAYFRSLVGGRAGSTEAAERAAALLNFRLRALALLETFAKKVPNSPLLLACLEPLLRALATASRPGAQPEMAKRLRGVITNKISKCKCRLDLAYLGGLEGYTSTLKRLLYEASRNRDKPVAAAAWQAYMAVLRAGAAAEAAEAEATAARSSFRAALSDLLTKKKTRLHIEELLAAFRAAPKACLSSLDLLLQHVSSGRNATLRVAAAELLARLLKTKPDGLEAAVVTGGTEGVGGALGGAVAACVAGVGLKTKQHVRAAQAAVTVAESLKRLLQGKRLAEVMGVDKVNAIAKAVVTVQSLGAVSKLDKLYRRLTDVMVLGPLLEKTKPDLALAARIQKARPDSAGAEGAGSAKAKKKGKAKEKGGEVEKEQCTNSAERKQGDVKAGKAKTQPQVEAKRRKGKNQKEEDDAEMDIDGRVPKGNEKADNDNGDLDSESPSEPEEEPSSSGREDSDGLDGDTEDGKQAVGGKRGRAAGDAGSAAARRACNGPLGGQHSGKGTGGSGGQAGGHRGRSQAGNNGKQMQQQGGSPAKKTRR</sequence>
<feature type="region of interest" description="Disordered" evidence="4">
    <location>
        <begin position="839"/>
        <end position="864"/>
    </location>
</feature>
<dbReference type="SUPFAM" id="SSF48371">
    <property type="entry name" value="ARM repeat"/>
    <property type="match status" value="1"/>
</dbReference>
<feature type="region of interest" description="Disordered" evidence="4">
    <location>
        <begin position="613"/>
        <end position="640"/>
    </location>
</feature>
<feature type="region of interest" description="Disordered" evidence="4">
    <location>
        <begin position="1399"/>
        <end position="1595"/>
    </location>
</feature>
<dbReference type="GO" id="GO:0006355">
    <property type="term" value="P:regulation of DNA-templated transcription"/>
    <property type="evidence" value="ECO:0007669"/>
    <property type="project" value="InterPro"/>
</dbReference>